<name>A0A172RY36_9ACTN</name>
<dbReference type="RefSeq" id="WP_066662273.1">
    <property type="nucleotide sequence ID" value="NZ_CP011402.1"/>
</dbReference>
<keyword evidence="2" id="KW-0560">Oxidoreductase</keyword>
<dbReference type="Gene3D" id="3.40.109.10">
    <property type="entry name" value="NADH Oxidase"/>
    <property type="match status" value="1"/>
</dbReference>
<feature type="domain" description="Putative nitroreductase TM1586" evidence="3">
    <location>
        <begin position="2"/>
        <end position="218"/>
    </location>
</feature>
<dbReference type="Pfam" id="PF14512">
    <property type="entry name" value="TM1586_NiRdase"/>
    <property type="match status" value="1"/>
</dbReference>
<evidence type="ECO:0000259" key="3">
    <source>
        <dbReference type="Pfam" id="PF14512"/>
    </source>
</evidence>
<dbReference type="OrthoDB" id="9814075at2"/>
<reference evidence="5" key="1">
    <citation type="submission" date="2016-10" db="EMBL/GenBank/DDBJ databases">
        <authorList>
            <person name="Varghese N."/>
        </authorList>
    </citation>
    <scope>NUCLEOTIDE SEQUENCE [LARGE SCALE GENOMIC DNA]</scope>
    <source>
        <strain evidence="5">DSM 21843</strain>
    </source>
</reference>
<dbReference type="CDD" id="cd02062">
    <property type="entry name" value="Nitro_FMN_reductase"/>
    <property type="match status" value="1"/>
</dbReference>
<sequence length="228" mass="25380">MELIEAVEQRHSVRSYTERPIDTKTLDILQEQIEKANQEGDLRFQLVRNNPVAFKGVLAKYGHFENVHTYICCVGKKEPNIEQRIGYYGQRIVLNARAMGIDSCWVAGTYNKRNAACAIFKGEKLYCVIALGYGKTHGSPRKSKPVEKCYQLGKGVDAAPEWFVSAMNAAMLAPTAMNRQDFVITLEPGNVVKVNPTSRGSLPKIDIGIVKCNFEIGAGDTRFAWSCS</sequence>
<dbReference type="PANTHER" id="PTHR43673:SF10">
    <property type="entry name" value="NADH DEHYDROGENASE_NAD(P)H NITROREDUCTASE XCC3605-RELATED"/>
    <property type="match status" value="1"/>
</dbReference>
<dbReference type="AlphaFoldDB" id="A0A172RY36"/>
<accession>A0A172RY36</accession>
<comment type="similarity">
    <text evidence="1">Belongs to the nitroreductase family.</text>
</comment>
<evidence type="ECO:0000256" key="2">
    <source>
        <dbReference type="ARBA" id="ARBA00023002"/>
    </source>
</evidence>
<keyword evidence="5" id="KW-1185">Reference proteome</keyword>
<evidence type="ECO:0000313" key="5">
    <source>
        <dbReference type="Proteomes" id="UP000182975"/>
    </source>
</evidence>
<dbReference type="PANTHER" id="PTHR43673">
    <property type="entry name" value="NAD(P)H NITROREDUCTASE YDGI-RELATED"/>
    <property type="match status" value="1"/>
</dbReference>
<dbReference type="EMBL" id="FOEC01000011">
    <property type="protein sequence ID" value="SEO91419.1"/>
    <property type="molecule type" value="Genomic_DNA"/>
</dbReference>
<dbReference type="SUPFAM" id="SSF55469">
    <property type="entry name" value="FMN-dependent nitroreductase-like"/>
    <property type="match status" value="1"/>
</dbReference>
<evidence type="ECO:0000313" key="4">
    <source>
        <dbReference type="EMBL" id="SEO91419.1"/>
    </source>
</evidence>
<dbReference type="STRING" id="79604.AAY81_05255"/>
<dbReference type="Proteomes" id="UP000182975">
    <property type="component" value="Unassembled WGS sequence"/>
</dbReference>
<proteinExistence type="inferred from homology"/>
<dbReference type="KEGG" id="ddt:AAY81_05255"/>
<dbReference type="InterPro" id="IPR029478">
    <property type="entry name" value="TM1586_NiRdase"/>
</dbReference>
<dbReference type="GO" id="GO:0016491">
    <property type="term" value="F:oxidoreductase activity"/>
    <property type="evidence" value="ECO:0007669"/>
    <property type="project" value="UniProtKB-KW"/>
</dbReference>
<protein>
    <submittedName>
        <fullName evidence="4">Nitroreductase</fullName>
    </submittedName>
</protein>
<evidence type="ECO:0000256" key="1">
    <source>
        <dbReference type="ARBA" id="ARBA00007118"/>
    </source>
</evidence>
<gene>
    <name evidence="4" type="ORF">SAMN02910314_01606</name>
</gene>
<organism evidence="4 5">
    <name type="scientific">Denitrobacterium detoxificans</name>
    <dbReference type="NCBI Taxonomy" id="79604"/>
    <lineage>
        <taxon>Bacteria</taxon>
        <taxon>Bacillati</taxon>
        <taxon>Actinomycetota</taxon>
        <taxon>Coriobacteriia</taxon>
        <taxon>Eggerthellales</taxon>
        <taxon>Eggerthellaceae</taxon>
        <taxon>Denitrobacterium</taxon>
    </lineage>
</organism>
<dbReference type="InterPro" id="IPR000415">
    <property type="entry name" value="Nitroreductase-like"/>
</dbReference>